<dbReference type="STRING" id="1325734.A0A428R122"/>
<dbReference type="InterPro" id="IPR008936">
    <property type="entry name" value="Rho_GTPase_activation_prot"/>
</dbReference>
<dbReference type="SUPFAM" id="SSF48350">
    <property type="entry name" value="GTPase activation domain, GAP"/>
    <property type="match status" value="1"/>
</dbReference>
<feature type="compositionally biased region" description="Basic and acidic residues" evidence="2">
    <location>
        <begin position="945"/>
        <end position="954"/>
    </location>
</feature>
<sequence>MTSAAPNPNQANQPPQLQINNATSPPNRRDLKSWWKGFKLPSKHQDPQETRPQGIFGVPLRQSITYANVAISLIDEKGQSYIYGYVPIVVAKCGVFLKEKATGIEGIFRLSGSEKRIKELKTIFDSPDRYGKGLVWDGYTVHDAANVLRRYLNDLPEPVVPLDLYEKFRDPLRGATKQAVGDLEGPQFVDNFNEKAAIERYQRLITELPPLNRQLLLYILDLLAVFAAKADENRMNSQNLAAIFQPGMLSHPNHAMAPEEYRLNQCVIIFLIENQDHFLIGMQGTAADEKTKKEVESGTPSAPLTPNPNRSSSLDRSASNASAGAASVRRDGKLRRNRSVSSRNSRNEGTSTPNSPALTATPTTGGLARSNTVPSKKSPALAGGRFQRQDGSSPRSPAHLEPLTQLNAGESVDQSPQSTRSTDISGSGHLTPTRAPVTGRSQERLLEVPQEAPTPTKERNLPSIFRGLPSDNSGRQPNKLRKKKIPGSLNPSAHSSNASLSYTHQTATSPNFELPNPMEHPQQHEQEQRVLPQQPQSHPPAPIQEDRHRELLEQQQDRLHGQQHPQETQLTPLVQQKSDVSSEHTPRASQASSNQSLHPDNTLKSKKSPPTSLHSSFNEGSDLDQVLDEQSMTTIEQAEREKKKRWRLSRSKNADNGASTPSGLTSPRMVLGLNENADVSNLSISSSSHRPRKSESSDRPMMFGDAHSSFDSGRDNDSKGPIGWIRNKYREAKESADARRNKSPPADRTNLSATSFTPRGKSLDIKRDGPREGEKQASSPPAQHASLAAATGAPAVASTIAAAVGPTFAPAPSAAPVPQPATITLVNQVPQQQQQPRPSQLQAQSKPPAPQQYQAPVQHQSKPQPQPEPQVQQQPQPHQQQSVPPPAPQPAVTQTSAPAPAPAPVPAPAPASTSAPAAAPVAQSPQQKEPQDQPQPQPQPQPEQQQEKKPEEKPVQVSEQPPAPAPAQSEQPQSPQSPQTQPPQAQSEPTKQEQ</sequence>
<feature type="region of interest" description="Disordered" evidence="2">
    <location>
        <begin position="1"/>
        <end position="30"/>
    </location>
</feature>
<evidence type="ECO:0000256" key="1">
    <source>
        <dbReference type="ARBA" id="ARBA00022468"/>
    </source>
</evidence>
<feature type="compositionally biased region" description="Polar residues" evidence="2">
    <location>
        <begin position="654"/>
        <end position="665"/>
    </location>
</feature>
<evidence type="ECO:0000313" key="5">
    <source>
        <dbReference type="Proteomes" id="UP000288168"/>
    </source>
</evidence>
<name>A0A428R122_9HYPO</name>
<dbReference type="PROSITE" id="PS50238">
    <property type="entry name" value="RHOGAP"/>
    <property type="match status" value="1"/>
</dbReference>
<feature type="compositionally biased region" description="Pro residues" evidence="2">
    <location>
        <begin position="899"/>
        <end position="909"/>
    </location>
</feature>
<feature type="compositionally biased region" description="Basic and acidic residues" evidence="2">
    <location>
        <begin position="728"/>
        <end position="740"/>
    </location>
</feature>
<reference evidence="4 5" key="1">
    <citation type="submission" date="2017-06" db="EMBL/GenBank/DDBJ databases">
        <title>Comparative genomic analysis of Ambrosia Fusariam Clade fungi.</title>
        <authorList>
            <person name="Stajich J.E."/>
            <person name="Carrillo J."/>
            <person name="Kijimoto T."/>
            <person name="Eskalen A."/>
            <person name="O'Donnell K."/>
            <person name="Kasson M."/>
        </authorList>
    </citation>
    <scope>NUCLEOTIDE SEQUENCE [LARGE SCALE GENOMIC DNA]</scope>
    <source>
        <strain evidence="4 5">NRRL62584</strain>
    </source>
</reference>
<feature type="region of interest" description="Disordered" evidence="2">
    <location>
        <begin position="289"/>
        <end position="668"/>
    </location>
</feature>
<dbReference type="InterPro" id="IPR051025">
    <property type="entry name" value="RhoGAP"/>
</dbReference>
<dbReference type="GO" id="GO:0005096">
    <property type="term" value="F:GTPase activator activity"/>
    <property type="evidence" value="ECO:0007669"/>
    <property type="project" value="UniProtKB-KW"/>
</dbReference>
<dbReference type="InterPro" id="IPR000198">
    <property type="entry name" value="RhoGAP_dom"/>
</dbReference>
<feature type="region of interest" description="Disordered" evidence="2">
    <location>
        <begin position="807"/>
        <end position="994"/>
    </location>
</feature>
<dbReference type="GO" id="GO:0005938">
    <property type="term" value="C:cell cortex"/>
    <property type="evidence" value="ECO:0007669"/>
    <property type="project" value="TreeGrafter"/>
</dbReference>
<evidence type="ECO:0000313" key="4">
    <source>
        <dbReference type="EMBL" id="RSL71038.1"/>
    </source>
</evidence>
<feature type="compositionally biased region" description="Polar residues" evidence="2">
    <location>
        <begin position="298"/>
        <end position="308"/>
    </location>
</feature>
<dbReference type="GO" id="GO:0007165">
    <property type="term" value="P:signal transduction"/>
    <property type="evidence" value="ECO:0007669"/>
    <property type="project" value="InterPro"/>
</dbReference>
<evidence type="ECO:0000259" key="3">
    <source>
        <dbReference type="PROSITE" id="PS50238"/>
    </source>
</evidence>
<keyword evidence="5" id="KW-1185">Reference proteome</keyword>
<dbReference type="GO" id="GO:0060237">
    <property type="term" value="P:regulation of fungal-type cell wall organization"/>
    <property type="evidence" value="ECO:0007669"/>
    <property type="project" value="TreeGrafter"/>
</dbReference>
<dbReference type="SMART" id="SM00324">
    <property type="entry name" value="RhoGAP"/>
    <property type="match status" value="1"/>
</dbReference>
<feature type="compositionally biased region" description="Low complexity" evidence="2">
    <location>
        <begin position="356"/>
        <end position="368"/>
    </location>
</feature>
<feature type="compositionally biased region" description="Low complexity" evidence="2">
    <location>
        <begin position="309"/>
        <end position="327"/>
    </location>
</feature>
<feature type="compositionally biased region" description="Low complexity" evidence="2">
    <location>
        <begin position="955"/>
        <end position="994"/>
    </location>
</feature>
<gene>
    <name evidence="4" type="ORF">CEP54_001462</name>
</gene>
<feature type="compositionally biased region" description="Basic and acidic residues" evidence="2">
    <location>
        <begin position="544"/>
        <end position="560"/>
    </location>
</feature>
<feature type="compositionally biased region" description="Low complexity" evidence="2">
    <location>
        <begin position="910"/>
        <end position="932"/>
    </location>
</feature>
<dbReference type="OrthoDB" id="3196451at2759"/>
<dbReference type="AlphaFoldDB" id="A0A428R122"/>
<feature type="compositionally biased region" description="Polar residues" evidence="2">
    <location>
        <begin position="608"/>
        <end position="619"/>
    </location>
</feature>
<dbReference type="CDD" id="cd04396">
    <property type="entry name" value="RhoGAP_fSAC7_BAG7"/>
    <property type="match status" value="1"/>
</dbReference>
<comment type="caution">
    <text evidence="4">The sequence shown here is derived from an EMBL/GenBank/DDBJ whole genome shotgun (WGS) entry which is preliminary data.</text>
</comment>
<dbReference type="Proteomes" id="UP000288168">
    <property type="component" value="Unassembled WGS sequence"/>
</dbReference>
<feature type="compositionally biased region" description="Polar residues" evidence="2">
    <location>
        <begin position="404"/>
        <end position="430"/>
    </location>
</feature>
<dbReference type="EMBL" id="NKCI01000007">
    <property type="protein sequence ID" value="RSL71038.1"/>
    <property type="molecule type" value="Genomic_DNA"/>
</dbReference>
<protein>
    <recommendedName>
        <fullName evidence="3">Rho-GAP domain-containing protein</fullName>
    </recommendedName>
</protein>
<feature type="compositionally biased region" description="Low complexity" evidence="2">
    <location>
        <begin position="785"/>
        <end position="794"/>
    </location>
</feature>
<feature type="domain" description="Rho-GAP" evidence="3">
    <location>
        <begin position="69"/>
        <end position="279"/>
    </location>
</feature>
<feature type="compositionally biased region" description="Basic and acidic residues" evidence="2">
    <location>
        <begin position="761"/>
        <end position="775"/>
    </location>
</feature>
<evidence type="ECO:0000256" key="2">
    <source>
        <dbReference type="SAM" id="MobiDB-lite"/>
    </source>
</evidence>
<feature type="compositionally biased region" description="Low complexity" evidence="2">
    <location>
        <begin position="828"/>
        <end position="882"/>
    </location>
</feature>
<dbReference type="Pfam" id="PF00620">
    <property type="entry name" value="RhoGAP"/>
    <property type="match status" value="1"/>
</dbReference>
<feature type="compositionally biased region" description="Polar residues" evidence="2">
    <location>
        <begin position="587"/>
        <end position="599"/>
    </location>
</feature>
<dbReference type="PANTHER" id="PTHR15228:SF25">
    <property type="entry name" value="F-BAR DOMAIN-CONTAINING PROTEIN"/>
    <property type="match status" value="1"/>
</dbReference>
<accession>A0A428R122</accession>
<feature type="region of interest" description="Disordered" evidence="2">
    <location>
        <begin position="681"/>
        <end position="794"/>
    </location>
</feature>
<dbReference type="PANTHER" id="PTHR15228">
    <property type="entry name" value="SPERMATHECAL PHYSIOLOGY VARIANT"/>
    <property type="match status" value="1"/>
</dbReference>
<proteinExistence type="predicted"/>
<keyword evidence="1" id="KW-0343">GTPase activation</keyword>
<feature type="compositionally biased region" description="Polar residues" evidence="2">
    <location>
        <begin position="563"/>
        <end position="579"/>
    </location>
</feature>
<feature type="compositionally biased region" description="Low complexity" evidence="2">
    <location>
        <begin position="1"/>
        <end position="22"/>
    </location>
</feature>
<feature type="compositionally biased region" description="Polar residues" evidence="2">
    <location>
        <begin position="489"/>
        <end position="511"/>
    </location>
</feature>
<dbReference type="Gene3D" id="1.10.555.10">
    <property type="entry name" value="Rho GTPase activation protein"/>
    <property type="match status" value="1"/>
</dbReference>
<organism evidence="4 5">
    <name type="scientific">Fusarium duplospermum</name>
    <dbReference type="NCBI Taxonomy" id="1325734"/>
    <lineage>
        <taxon>Eukaryota</taxon>
        <taxon>Fungi</taxon>
        <taxon>Dikarya</taxon>
        <taxon>Ascomycota</taxon>
        <taxon>Pezizomycotina</taxon>
        <taxon>Sordariomycetes</taxon>
        <taxon>Hypocreomycetidae</taxon>
        <taxon>Hypocreales</taxon>
        <taxon>Nectriaceae</taxon>
        <taxon>Fusarium</taxon>
        <taxon>Fusarium solani species complex</taxon>
    </lineage>
</organism>